<dbReference type="PANTHER" id="PTHR46696">
    <property type="entry name" value="P450, PUTATIVE (EUROFUNG)-RELATED"/>
    <property type="match status" value="1"/>
</dbReference>
<dbReference type="InterPro" id="IPR001128">
    <property type="entry name" value="Cyt_P450"/>
</dbReference>
<keyword evidence="2" id="KW-0408">Iron</keyword>
<evidence type="ECO:0000256" key="1">
    <source>
        <dbReference type="ARBA" id="ARBA00010617"/>
    </source>
</evidence>
<proteinExistence type="inferred from homology"/>
<reference evidence="4" key="1">
    <citation type="journal article" date="2019" name="Int. J. Syst. Evol. Microbiol.">
        <title>The Global Catalogue of Microorganisms (GCM) 10K type strain sequencing project: providing services to taxonomists for standard genome sequencing and annotation.</title>
        <authorList>
            <consortium name="The Broad Institute Genomics Platform"/>
            <consortium name="The Broad Institute Genome Sequencing Center for Infectious Disease"/>
            <person name="Wu L."/>
            <person name="Ma J."/>
        </authorList>
    </citation>
    <scope>NUCLEOTIDE SEQUENCE [LARGE SCALE GENOMIC DNA]</scope>
    <source>
        <strain evidence="4">TBRC 1276</strain>
    </source>
</reference>
<evidence type="ECO:0000313" key="3">
    <source>
        <dbReference type="EMBL" id="MFC4011167.1"/>
    </source>
</evidence>
<keyword evidence="2" id="KW-0349">Heme</keyword>
<dbReference type="InterPro" id="IPR002397">
    <property type="entry name" value="Cyt_P450_B"/>
</dbReference>
<keyword evidence="4" id="KW-1185">Reference proteome</keyword>
<evidence type="ECO:0000313" key="4">
    <source>
        <dbReference type="Proteomes" id="UP001595851"/>
    </source>
</evidence>
<dbReference type="PANTHER" id="PTHR46696:SF6">
    <property type="entry name" value="P450, PUTATIVE (EUROFUNG)-RELATED"/>
    <property type="match status" value="1"/>
</dbReference>
<organism evidence="3 4">
    <name type="scientific">Nonomuraea purpurea</name>
    <dbReference type="NCBI Taxonomy" id="1849276"/>
    <lineage>
        <taxon>Bacteria</taxon>
        <taxon>Bacillati</taxon>
        <taxon>Actinomycetota</taxon>
        <taxon>Actinomycetes</taxon>
        <taxon>Streptosporangiales</taxon>
        <taxon>Streptosporangiaceae</taxon>
        <taxon>Nonomuraea</taxon>
    </lineage>
</organism>
<comment type="caution">
    <text evidence="3">The sequence shown here is derived from an EMBL/GenBank/DDBJ whole genome shotgun (WGS) entry which is preliminary data.</text>
</comment>
<comment type="similarity">
    <text evidence="1 2">Belongs to the cytochrome P450 family.</text>
</comment>
<sequence>MSATQPHSARDHFNDFDLDSPELNDDFVEVMDDLVRRCPVAKSNVGHGYYVVNRQEDVRTVGQNWETFSSAEGFQPNRPEGMPFMYPEESDPPYHNRWRSALNGYFSPRAVRSYESSVREHANHLIDAFIERGECDFVADFAATLPGRVFFSSYMGVPIEDLPPLIKAIDEALFGPIEGRAQGWGTALGYINAYLERRLKEEPRGDFVDAVLKGVELDSGAPCPWEHKVSVVTDLLAGGLGTTTYLLAGLTYHLATHPQDRARLAANPALHDKAIEEFVRVYAPVVALARTVRQDVEVAGHTFKKGDWVMLNYAAACRDPRLYDNPKDVDIDRDLPVNAAFGFGPHRCIGSHLARLEGKVVMRELLRRLPDFALKPGAEITYTTGLTRSMNTLPLVFAPGRPESAVR</sequence>
<keyword evidence="2" id="KW-0560">Oxidoreductase</keyword>
<keyword evidence="2" id="KW-0503">Monooxygenase</keyword>
<dbReference type="Proteomes" id="UP001595851">
    <property type="component" value="Unassembled WGS sequence"/>
</dbReference>
<dbReference type="InterPro" id="IPR036396">
    <property type="entry name" value="Cyt_P450_sf"/>
</dbReference>
<dbReference type="PROSITE" id="PS00086">
    <property type="entry name" value="CYTOCHROME_P450"/>
    <property type="match status" value="1"/>
</dbReference>
<evidence type="ECO:0000256" key="2">
    <source>
        <dbReference type="RuleBase" id="RU000461"/>
    </source>
</evidence>
<accession>A0ABV8GET2</accession>
<keyword evidence="2" id="KW-0479">Metal-binding</keyword>
<protein>
    <submittedName>
        <fullName evidence="3">Cytochrome P450</fullName>
    </submittedName>
</protein>
<dbReference type="Pfam" id="PF00067">
    <property type="entry name" value="p450"/>
    <property type="match status" value="1"/>
</dbReference>
<gene>
    <name evidence="3" type="ORF">ACFOY2_28345</name>
</gene>
<dbReference type="InterPro" id="IPR017972">
    <property type="entry name" value="Cyt_P450_CS"/>
</dbReference>
<dbReference type="Gene3D" id="1.10.630.10">
    <property type="entry name" value="Cytochrome P450"/>
    <property type="match status" value="1"/>
</dbReference>
<dbReference type="PRINTS" id="PR00359">
    <property type="entry name" value="BP450"/>
</dbReference>
<dbReference type="RefSeq" id="WP_379531125.1">
    <property type="nucleotide sequence ID" value="NZ_JBHSBI010000015.1"/>
</dbReference>
<dbReference type="SUPFAM" id="SSF48264">
    <property type="entry name" value="Cytochrome P450"/>
    <property type="match status" value="1"/>
</dbReference>
<dbReference type="EMBL" id="JBHSBI010000015">
    <property type="protein sequence ID" value="MFC4011167.1"/>
    <property type="molecule type" value="Genomic_DNA"/>
</dbReference>
<name>A0ABV8GET2_9ACTN</name>